<comment type="caution">
    <text evidence="5">The sequence shown here is derived from an EMBL/GenBank/DDBJ whole genome shotgun (WGS) entry which is preliminary data.</text>
</comment>
<evidence type="ECO:0008006" key="7">
    <source>
        <dbReference type="Google" id="ProtNLM"/>
    </source>
</evidence>
<dbReference type="Gene3D" id="3.40.50.1000">
    <property type="entry name" value="HAD superfamily/HAD-like"/>
    <property type="match status" value="1"/>
</dbReference>
<organism evidence="5 6">
    <name type="scientific">Fannyhessea vaginae PB189-T1-4</name>
    <dbReference type="NCBI Taxonomy" id="866774"/>
    <lineage>
        <taxon>Bacteria</taxon>
        <taxon>Bacillati</taxon>
        <taxon>Actinomycetota</taxon>
        <taxon>Coriobacteriia</taxon>
        <taxon>Coriobacteriales</taxon>
        <taxon>Atopobiaceae</taxon>
        <taxon>Fannyhessea</taxon>
    </lineage>
</organism>
<dbReference type="RefSeq" id="WP_006303843.1">
    <property type="nucleotide sequence ID" value="NZ_AEDQ01000016.1"/>
</dbReference>
<evidence type="ECO:0000256" key="3">
    <source>
        <dbReference type="ARBA" id="ARBA00022801"/>
    </source>
</evidence>
<keyword evidence="4" id="KW-0460">Magnesium</keyword>
<dbReference type="InterPro" id="IPR036412">
    <property type="entry name" value="HAD-like_sf"/>
</dbReference>
<evidence type="ECO:0000313" key="6">
    <source>
        <dbReference type="Proteomes" id="UP000004431"/>
    </source>
</evidence>
<keyword evidence="2" id="KW-0479">Metal-binding</keyword>
<evidence type="ECO:0000256" key="1">
    <source>
        <dbReference type="ARBA" id="ARBA00009184"/>
    </source>
</evidence>
<accession>A0ABN0B0Y9</accession>
<evidence type="ECO:0000313" key="5">
    <source>
        <dbReference type="EMBL" id="EFL44437.1"/>
    </source>
</evidence>
<keyword evidence="6" id="KW-1185">Reference proteome</keyword>
<dbReference type="EMBL" id="AEDQ01000016">
    <property type="protein sequence ID" value="EFL44437.1"/>
    <property type="molecule type" value="Genomic_DNA"/>
</dbReference>
<sequence length="255" mass="28621">MLDTTRPQHACTTCNKLAVFDLDGTIIDTQSGACFARYLYQHRLLSLLDSLRLVWWAFCYVFHVPTNQAKARSILFNRLVGMSQHDVAQLMHDFHEQVLAHHYLPQALKEISKRQQEGCTILVVSATFYSIAKQVCDNLGLDGVIATRMVYDANNCVTNQVDGVVIEGDEKVLGVKRWIAQHVASAHDAREQGTDGLPACDPSASCLPVPLYAYGDHHSDKHLLRFAQHACAVNPDRSLRAIARHEGWDIVEWTK</sequence>
<dbReference type="InterPro" id="IPR050582">
    <property type="entry name" value="HAD-like_SerB"/>
</dbReference>
<name>A0ABN0B0Y9_9ACTN</name>
<dbReference type="NCBIfam" id="TIGR01488">
    <property type="entry name" value="HAD-SF-IB"/>
    <property type="match status" value="1"/>
</dbReference>
<dbReference type="Gene3D" id="1.20.1440.100">
    <property type="entry name" value="SG protein - dephosphorylation function"/>
    <property type="match status" value="1"/>
</dbReference>
<dbReference type="Proteomes" id="UP000004431">
    <property type="component" value="Unassembled WGS sequence"/>
</dbReference>
<comment type="similarity">
    <text evidence="1">Belongs to the HAD-like hydrolase superfamily. SerB family.</text>
</comment>
<gene>
    <name evidence="5" type="ORF">HMPREF9248_0418</name>
</gene>
<protein>
    <recommendedName>
        <fullName evidence="7">HAD hydrolase, family IB</fullName>
    </recommendedName>
</protein>
<dbReference type="PANTHER" id="PTHR43344">
    <property type="entry name" value="PHOSPHOSERINE PHOSPHATASE"/>
    <property type="match status" value="1"/>
</dbReference>
<evidence type="ECO:0000256" key="2">
    <source>
        <dbReference type="ARBA" id="ARBA00022723"/>
    </source>
</evidence>
<evidence type="ECO:0000256" key="4">
    <source>
        <dbReference type="ARBA" id="ARBA00022842"/>
    </source>
</evidence>
<reference evidence="5 6" key="1">
    <citation type="submission" date="2010-08" db="EMBL/GenBank/DDBJ databases">
        <authorList>
            <person name="Durkin A.S."/>
            <person name="Madupu R."/>
            <person name="Torralba M."/>
            <person name="Gillis M."/>
            <person name="Methe B."/>
            <person name="Sutton G."/>
            <person name="Nelson K.E."/>
        </authorList>
    </citation>
    <scope>NUCLEOTIDE SEQUENCE [LARGE SCALE GENOMIC DNA]</scope>
    <source>
        <strain evidence="5 6">PB189-T1-4</strain>
    </source>
</reference>
<keyword evidence="3" id="KW-0378">Hydrolase</keyword>
<dbReference type="InterPro" id="IPR023214">
    <property type="entry name" value="HAD_sf"/>
</dbReference>
<dbReference type="Pfam" id="PF12710">
    <property type="entry name" value="HAD"/>
    <property type="match status" value="1"/>
</dbReference>
<dbReference type="SUPFAM" id="SSF56784">
    <property type="entry name" value="HAD-like"/>
    <property type="match status" value="1"/>
</dbReference>
<dbReference type="PANTHER" id="PTHR43344:SF13">
    <property type="entry name" value="PHOSPHATASE RV3661-RELATED"/>
    <property type="match status" value="1"/>
</dbReference>
<proteinExistence type="inferred from homology"/>